<evidence type="ECO:0000256" key="6">
    <source>
        <dbReference type="ARBA" id="ARBA00023102"/>
    </source>
</evidence>
<dbReference type="STRING" id="1492738.FEM21_14460"/>
<keyword evidence="5 10" id="KW-0315">Glutamine amidotransferase</keyword>
<dbReference type="PROSITE" id="PS51273">
    <property type="entry name" value="GATASE_TYPE_1"/>
    <property type="match status" value="1"/>
</dbReference>
<evidence type="ECO:0000256" key="9">
    <source>
        <dbReference type="ARBA" id="ARBA00049534"/>
    </source>
</evidence>
<protein>
    <recommendedName>
        <fullName evidence="10">Imidazole glycerol phosphate synthase subunit HisH</fullName>
        <ecNumber evidence="10">4.3.2.10</ecNumber>
    </recommendedName>
    <alternativeName>
        <fullName evidence="10">IGP synthase glutaminase subunit</fullName>
        <ecNumber evidence="10">3.5.1.2</ecNumber>
    </alternativeName>
    <alternativeName>
        <fullName evidence="10">IGP synthase subunit HisH</fullName>
    </alternativeName>
    <alternativeName>
        <fullName evidence="10">ImGP synthase subunit HisH</fullName>
        <shortName evidence="10">IGPS subunit HisH</shortName>
    </alternativeName>
</protein>
<dbReference type="PATRIC" id="fig|1492738.3.peg.1438"/>
<dbReference type="Pfam" id="PF00117">
    <property type="entry name" value="GATase"/>
    <property type="match status" value="1"/>
</dbReference>
<accession>A0A066WWK0</accession>
<dbReference type="eggNOG" id="COG0118">
    <property type="taxonomic scope" value="Bacteria"/>
</dbReference>
<evidence type="ECO:0000256" key="4">
    <source>
        <dbReference type="ARBA" id="ARBA00022801"/>
    </source>
</evidence>
<feature type="domain" description="Glutamine amidotransferase" evidence="12">
    <location>
        <begin position="5"/>
        <end position="201"/>
    </location>
</feature>
<keyword evidence="3 10" id="KW-0028">Amino-acid biosynthesis</keyword>
<dbReference type="GO" id="GO:0004359">
    <property type="term" value="F:glutaminase activity"/>
    <property type="evidence" value="ECO:0007669"/>
    <property type="project" value="UniProtKB-EC"/>
</dbReference>
<evidence type="ECO:0000259" key="12">
    <source>
        <dbReference type="Pfam" id="PF00117"/>
    </source>
</evidence>
<evidence type="ECO:0000256" key="10">
    <source>
        <dbReference type="HAMAP-Rule" id="MF_00278"/>
    </source>
</evidence>
<dbReference type="GO" id="GO:0000107">
    <property type="term" value="F:imidazoleglycerol-phosphate synthase activity"/>
    <property type="evidence" value="ECO:0007669"/>
    <property type="project" value="UniProtKB-UniRule"/>
</dbReference>
<dbReference type="PROSITE" id="PS51274">
    <property type="entry name" value="GATASE_COBBQ"/>
    <property type="match status" value="1"/>
</dbReference>
<dbReference type="UniPathway" id="UPA00031">
    <property type="reaction ID" value="UER00010"/>
</dbReference>
<comment type="subcellular location">
    <subcellularLocation>
        <location evidence="10">Cytoplasm</location>
    </subcellularLocation>
</comment>
<dbReference type="EMBL" id="JNCA01000014">
    <property type="protein sequence ID" value="KDN55319.1"/>
    <property type="molecule type" value="Genomic_DNA"/>
</dbReference>
<dbReference type="InterPro" id="IPR017926">
    <property type="entry name" value="GATASE"/>
</dbReference>
<dbReference type="PANTHER" id="PTHR42701">
    <property type="entry name" value="IMIDAZOLE GLYCEROL PHOSPHATE SYNTHASE SUBUNIT HISH"/>
    <property type="match status" value="1"/>
</dbReference>
<evidence type="ECO:0000256" key="5">
    <source>
        <dbReference type="ARBA" id="ARBA00022962"/>
    </source>
</evidence>
<dbReference type="SUPFAM" id="SSF52317">
    <property type="entry name" value="Class I glutamine amidotransferase-like"/>
    <property type="match status" value="1"/>
</dbReference>
<dbReference type="HAMAP" id="MF_00278">
    <property type="entry name" value="HisH"/>
    <property type="match status" value="1"/>
</dbReference>
<proteinExistence type="inferred from homology"/>
<dbReference type="InterPro" id="IPR029062">
    <property type="entry name" value="Class_I_gatase-like"/>
</dbReference>
<comment type="function">
    <text evidence="10">IGPS catalyzes the conversion of PRFAR and glutamine to IGP, AICAR and glutamate. The HisH subunit catalyzes the hydrolysis of glutamine to glutamate and ammonia as part of the synthesis of IGP and AICAR. The resulting ammonia molecule is channeled to the active site of HisF.</text>
</comment>
<dbReference type="OrthoDB" id="9807137at2"/>
<dbReference type="EC" id="4.3.2.10" evidence="10"/>
<dbReference type="AlphaFoldDB" id="A0A066WWK0"/>
<dbReference type="InterPro" id="IPR010139">
    <property type="entry name" value="Imidazole-glycPsynth_HisH"/>
</dbReference>
<evidence type="ECO:0000256" key="3">
    <source>
        <dbReference type="ARBA" id="ARBA00022605"/>
    </source>
</evidence>
<comment type="catalytic activity">
    <reaction evidence="9 10">
        <text>L-glutamine + H2O = L-glutamate + NH4(+)</text>
        <dbReference type="Rhea" id="RHEA:15889"/>
        <dbReference type="ChEBI" id="CHEBI:15377"/>
        <dbReference type="ChEBI" id="CHEBI:28938"/>
        <dbReference type="ChEBI" id="CHEBI:29985"/>
        <dbReference type="ChEBI" id="CHEBI:58359"/>
        <dbReference type="EC" id="3.5.1.2"/>
    </reaction>
</comment>
<dbReference type="Proteomes" id="UP000027064">
    <property type="component" value="Unassembled WGS sequence"/>
</dbReference>
<dbReference type="PIRSF" id="PIRSF000495">
    <property type="entry name" value="Amidotransf_hisH"/>
    <property type="match status" value="1"/>
</dbReference>
<keyword evidence="6 10" id="KW-0368">Histidine biosynthesis</keyword>
<evidence type="ECO:0000256" key="11">
    <source>
        <dbReference type="PIRSR" id="PIRSR000495-1"/>
    </source>
</evidence>
<comment type="caution">
    <text evidence="13">The sequence shown here is derived from an EMBL/GenBank/DDBJ whole genome shotgun (WGS) entry which is preliminary data.</text>
</comment>
<dbReference type="GO" id="GO:0000105">
    <property type="term" value="P:L-histidine biosynthetic process"/>
    <property type="evidence" value="ECO:0007669"/>
    <property type="project" value="UniProtKB-UniRule"/>
</dbReference>
<comment type="catalytic activity">
    <reaction evidence="8 10">
        <text>5-[(5-phospho-1-deoxy-D-ribulos-1-ylimino)methylamino]-1-(5-phospho-beta-D-ribosyl)imidazole-4-carboxamide + L-glutamine = D-erythro-1-(imidazol-4-yl)glycerol 3-phosphate + 5-amino-1-(5-phospho-beta-D-ribosyl)imidazole-4-carboxamide + L-glutamate + H(+)</text>
        <dbReference type="Rhea" id="RHEA:24793"/>
        <dbReference type="ChEBI" id="CHEBI:15378"/>
        <dbReference type="ChEBI" id="CHEBI:29985"/>
        <dbReference type="ChEBI" id="CHEBI:58278"/>
        <dbReference type="ChEBI" id="CHEBI:58359"/>
        <dbReference type="ChEBI" id="CHEBI:58475"/>
        <dbReference type="ChEBI" id="CHEBI:58525"/>
        <dbReference type="EC" id="4.3.2.10"/>
    </reaction>
</comment>
<gene>
    <name evidence="10" type="primary">hisH</name>
    <name evidence="13" type="ORF">FEM21_14460</name>
</gene>
<keyword evidence="14" id="KW-1185">Reference proteome</keyword>
<feature type="active site" description="Nucleophile" evidence="10 11">
    <location>
        <position position="82"/>
    </location>
</feature>
<sequence length="203" mass="22796">MKIVIADYGMGNIKSIISALNYLGADNIVISADYETLKSADKIILPGVGSFRKAMIQIRENNLDKYLEEIAVKNNKPLIGICLGMQLLGTSSTEDGFTTGLGFVNAHCIKFDNTDLKVPHVGFNQLKTDIKSKLYDGLSDESDFYFTHSYKMVSEHEINQSYCHYGSDFIASFEYNNIVGVQFHPELSQKNGLRLLKNFIEKF</sequence>
<dbReference type="GO" id="GO:0016829">
    <property type="term" value="F:lyase activity"/>
    <property type="evidence" value="ECO:0007669"/>
    <property type="project" value="UniProtKB-KW"/>
</dbReference>
<evidence type="ECO:0000256" key="8">
    <source>
        <dbReference type="ARBA" id="ARBA00047838"/>
    </source>
</evidence>
<feature type="active site" evidence="10 11">
    <location>
        <position position="186"/>
    </location>
</feature>
<evidence type="ECO:0000313" key="13">
    <source>
        <dbReference type="EMBL" id="KDN55319.1"/>
    </source>
</evidence>
<dbReference type="CDD" id="cd01748">
    <property type="entry name" value="GATase1_IGP_Synthase"/>
    <property type="match status" value="1"/>
</dbReference>
<dbReference type="EC" id="3.5.1.2" evidence="10"/>
<evidence type="ECO:0000256" key="1">
    <source>
        <dbReference type="ARBA" id="ARBA00005091"/>
    </source>
</evidence>
<dbReference type="GO" id="GO:0005737">
    <property type="term" value="C:cytoplasm"/>
    <property type="evidence" value="ECO:0007669"/>
    <property type="project" value="UniProtKB-SubCell"/>
</dbReference>
<evidence type="ECO:0000256" key="7">
    <source>
        <dbReference type="ARBA" id="ARBA00023239"/>
    </source>
</evidence>
<dbReference type="Gene3D" id="3.40.50.880">
    <property type="match status" value="1"/>
</dbReference>
<dbReference type="PANTHER" id="PTHR42701:SF1">
    <property type="entry name" value="IMIDAZOLE GLYCEROL PHOSPHATE SYNTHASE SUBUNIT HISH"/>
    <property type="match status" value="1"/>
</dbReference>
<evidence type="ECO:0000313" key="14">
    <source>
        <dbReference type="Proteomes" id="UP000027064"/>
    </source>
</evidence>
<feature type="active site" evidence="10 11">
    <location>
        <position position="184"/>
    </location>
</feature>
<dbReference type="RefSeq" id="WP_035659175.1">
    <property type="nucleotide sequence ID" value="NZ_JNCA01000014.1"/>
</dbReference>
<comment type="pathway">
    <text evidence="1 10">Amino-acid biosynthesis; L-histidine biosynthesis; L-histidine from 5-phospho-alpha-D-ribose 1-diphosphate: step 5/9.</text>
</comment>
<dbReference type="NCBIfam" id="TIGR01855">
    <property type="entry name" value="IMP_synth_hisH"/>
    <property type="match status" value="1"/>
</dbReference>
<keyword evidence="4 10" id="KW-0378">Hydrolase</keyword>
<name>A0A066WWK0_9FLAO</name>
<reference evidence="13 14" key="1">
    <citation type="submission" date="2014-05" db="EMBL/GenBank/DDBJ databases">
        <title>Genome Sequence of Flavobacterium sp. EM1321.</title>
        <authorList>
            <person name="Shin S.-K."/>
            <person name="Yi H."/>
        </authorList>
    </citation>
    <scope>NUCLEOTIDE SEQUENCE [LARGE SCALE GENOMIC DNA]</scope>
    <source>
        <strain evidence="13 14">EM1321</strain>
    </source>
</reference>
<keyword evidence="7 10" id="KW-0456">Lyase</keyword>
<keyword evidence="10" id="KW-0963">Cytoplasm</keyword>
<evidence type="ECO:0000256" key="2">
    <source>
        <dbReference type="ARBA" id="ARBA00011152"/>
    </source>
</evidence>
<organism evidence="13 14">
    <name type="scientific">Flavobacterium seoulense</name>
    <dbReference type="NCBI Taxonomy" id="1492738"/>
    <lineage>
        <taxon>Bacteria</taxon>
        <taxon>Pseudomonadati</taxon>
        <taxon>Bacteroidota</taxon>
        <taxon>Flavobacteriia</taxon>
        <taxon>Flavobacteriales</taxon>
        <taxon>Flavobacteriaceae</taxon>
        <taxon>Flavobacterium</taxon>
    </lineage>
</organism>
<comment type="subunit">
    <text evidence="2 10">Heterodimer of HisH and HisF.</text>
</comment>